<organism evidence="1">
    <name type="scientific">marine sediment metagenome</name>
    <dbReference type="NCBI Taxonomy" id="412755"/>
    <lineage>
        <taxon>unclassified sequences</taxon>
        <taxon>metagenomes</taxon>
        <taxon>ecological metagenomes</taxon>
    </lineage>
</organism>
<dbReference type="AlphaFoldDB" id="X1GXS7"/>
<sequence length="37" mass="3921">MAIKVKPIEASTTKWSENAARAATEFAVNAEAAAADW</sequence>
<dbReference type="EMBL" id="BARU01019174">
    <property type="protein sequence ID" value="GAH49640.1"/>
    <property type="molecule type" value="Genomic_DNA"/>
</dbReference>
<protein>
    <submittedName>
        <fullName evidence="1">Uncharacterized protein</fullName>
    </submittedName>
</protein>
<proteinExistence type="predicted"/>
<accession>X1GXS7</accession>
<reference evidence="1" key="1">
    <citation type="journal article" date="2014" name="Front. Microbiol.">
        <title>High frequency of phylogenetically diverse reductive dehalogenase-homologous genes in deep subseafloor sedimentary metagenomes.</title>
        <authorList>
            <person name="Kawai M."/>
            <person name="Futagami T."/>
            <person name="Toyoda A."/>
            <person name="Takaki Y."/>
            <person name="Nishi S."/>
            <person name="Hori S."/>
            <person name="Arai W."/>
            <person name="Tsubouchi T."/>
            <person name="Morono Y."/>
            <person name="Uchiyama I."/>
            <person name="Ito T."/>
            <person name="Fujiyama A."/>
            <person name="Inagaki F."/>
            <person name="Takami H."/>
        </authorList>
    </citation>
    <scope>NUCLEOTIDE SEQUENCE</scope>
    <source>
        <strain evidence="1">Expedition CK06-06</strain>
    </source>
</reference>
<evidence type="ECO:0000313" key="1">
    <source>
        <dbReference type="EMBL" id="GAH49640.1"/>
    </source>
</evidence>
<feature type="non-terminal residue" evidence="1">
    <location>
        <position position="37"/>
    </location>
</feature>
<comment type="caution">
    <text evidence="1">The sequence shown here is derived from an EMBL/GenBank/DDBJ whole genome shotgun (WGS) entry which is preliminary data.</text>
</comment>
<name>X1GXS7_9ZZZZ</name>
<gene>
    <name evidence="1" type="ORF">S03H2_31603</name>
</gene>